<feature type="transmembrane region" description="Helical" evidence="7">
    <location>
        <begin position="95"/>
        <end position="117"/>
    </location>
</feature>
<evidence type="ECO:0000313" key="10">
    <source>
        <dbReference type="Proteomes" id="UP000019772"/>
    </source>
</evidence>
<evidence type="ECO:0000256" key="6">
    <source>
        <dbReference type="ARBA" id="ARBA00023136"/>
    </source>
</evidence>
<organism evidence="9 10">
    <name type="scientific">Paenibacillus sabinae T27</name>
    <dbReference type="NCBI Taxonomy" id="1268072"/>
    <lineage>
        <taxon>Bacteria</taxon>
        <taxon>Bacillati</taxon>
        <taxon>Bacillota</taxon>
        <taxon>Bacilli</taxon>
        <taxon>Bacillales</taxon>
        <taxon>Paenibacillaceae</taxon>
        <taxon>Paenibacillus</taxon>
    </lineage>
</organism>
<gene>
    <name evidence="9" type="ORF">PSAB_17160</name>
</gene>
<evidence type="ECO:0000256" key="2">
    <source>
        <dbReference type="ARBA" id="ARBA00022448"/>
    </source>
</evidence>
<reference evidence="9 10" key="1">
    <citation type="journal article" date="2014" name="PLoS Genet.">
        <title>Comparative Genomic Analysis of N2-Fixing and Non-N2-Fixing Paenibacillus spp.: Organization, Evolution and Expression of the Nitrogen Fixation Genes.</title>
        <authorList>
            <person name="Xie J.B."/>
            <person name="Du Z."/>
            <person name="Bai L."/>
            <person name="Tian C."/>
            <person name="Zhang Y."/>
            <person name="Xie J.Y."/>
            <person name="Wang T."/>
            <person name="Liu X."/>
            <person name="Chen X."/>
            <person name="Cheng Q."/>
            <person name="Chen S."/>
            <person name="Li J."/>
        </authorList>
    </citation>
    <scope>NUCLEOTIDE SEQUENCE [LARGE SCALE GENOMIC DNA]</scope>
    <source>
        <strain evidence="9 10">T27</strain>
    </source>
</reference>
<evidence type="ECO:0000256" key="5">
    <source>
        <dbReference type="ARBA" id="ARBA00022989"/>
    </source>
</evidence>
<comment type="similarity">
    <text evidence="7">Belongs to the binding-protein-dependent transport system permease family.</text>
</comment>
<dbReference type="RefSeq" id="WP_025335819.1">
    <property type="nucleotide sequence ID" value="NZ_CP004078.1"/>
</dbReference>
<dbReference type="SUPFAM" id="SSF161098">
    <property type="entry name" value="MetI-like"/>
    <property type="match status" value="1"/>
</dbReference>
<dbReference type="EMBL" id="CP004078">
    <property type="protein sequence ID" value="AHV98332.1"/>
    <property type="molecule type" value="Genomic_DNA"/>
</dbReference>
<dbReference type="eggNOG" id="COG4209">
    <property type="taxonomic scope" value="Bacteria"/>
</dbReference>
<keyword evidence="10" id="KW-1185">Reference proteome</keyword>
<dbReference type="GO" id="GO:0005886">
    <property type="term" value="C:plasma membrane"/>
    <property type="evidence" value="ECO:0007669"/>
    <property type="project" value="UniProtKB-SubCell"/>
</dbReference>
<dbReference type="PANTHER" id="PTHR30193">
    <property type="entry name" value="ABC TRANSPORTER PERMEASE PROTEIN"/>
    <property type="match status" value="1"/>
</dbReference>
<accession>X4ZM85</accession>
<proteinExistence type="inferred from homology"/>
<feature type="transmembrane region" description="Helical" evidence="7">
    <location>
        <begin position="227"/>
        <end position="250"/>
    </location>
</feature>
<dbReference type="AlphaFoldDB" id="X4ZM85"/>
<evidence type="ECO:0000259" key="8">
    <source>
        <dbReference type="PROSITE" id="PS50928"/>
    </source>
</evidence>
<feature type="transmembrane region" description="Helical" evidence="7">
    <location>
        <begin position="32"/>
        <end position="58"/>
    </location>
</feature>
<sequence>MIDARQITSEFINEPVKKRSTIWKRVRQHRALYLMMLPAILYLLINNYLPMFGVIIAFKDINFTKGILHSEWVGFANFKYLFATTDAYVITRNTILYNLAFIIIGLITSVGIAILLNEIRSKISRFYQSALLLPYFISMVIVAYLLYGMLNPEYGFMNKTILPLLHIDPVYWYMEPKYWPLILILVNVWKGVGYSAIVYIASIVGIDQEYYEAAKIDGATKWQQIKHITIPLLVPIMTIMTLLAVGRIFYSDFGLFYQVPMNSGPLLPVTNTIDTYVYRGLMQLGDISMASAAGLYQSLVGFLLVLLSNYVVRKINRDNALF</sequence>
<feature type="domain" description="ABC transmembrane type-1" evidence="8">
    <location>
        <begin position="91"/>
        <end position="308"/>
    </location>
</feature>
<comment type="subcellular location">
    <subcellularLocation>
        <location evidence="1 7">Cell membrane</location>
        <topology evidence="1 7">Multi-pass membrane protein</topology>
    </subcellularLocation>
</comment>
<evidence type="ECO:0000256" key="4">
    <source>
        <dbReference type="ARBA" id="ARBA00022692"/>
    </source>
</evidence>
<feature type="transmembrane region" description="Helical" evidence="7">
    <location>
        <begin position="287"/>
        <end position="312"/>
    </location>
</feature>
<keyword evidence="6 7" id="KW-0472">Membrane</keyword>
<dbReference type="Pfam" id="PF00528">
    <property type="entry name" value="BPD_transp_1"/>
    <property type="match status" value="1"/>
</dbReference>
<dbReference type="Proteomes" id="UP000019772">
    <property type="component" value="Chromosome"/>
</dbReference>
<keyword evidence="2 7" id="KW-0813">Transport</keyword>
<dbReference type="HOGENOM" id="CLU_016047_0_1_9"/>
<dbReference type="InterPro" id="IPR051393">
    <property type="entry name" value="ABC_transporter_permease"/>
</dbReference>
<evidence type="ECO:0000256" key="7">
    <source>
        <dbReference type="RuleBase" id="RU363032"/>
    </source>
</evidence>
<feature type="transmembrane region" description="Helical" evidence="7">
    <location>
        <begin position="178"/>
        <end position="206"/>
    </location>
</feature>
<dbReference type="InterPro" id="IPR000515">
    <property type="entry name" value="MetI-like"/>
</dbReference>
<feature type="transmembrane region" description="Helical" evidence="7">
    <location>
        <begin position="129"/>
        <end position="150"/>
    </location>
</feature>
<dbReference type="Gene3D" id="1.10.3720.10">
    <property type="entry name" value="MetI-like"/>
    <property type="match status" value="1"/>
</dbReference>
<dbReference type="GO" id="GO:0055085">
    <property type="term" value="P:transmembrane transport"/>
    <property type="evidence" value="ECO:0007669"/>
    <property type="project" value="InterPro"/>
</dbReference>
<dbReference type="PANTHER" id="PTHR30193:SF44">
    <property type="entry name" value="LACTOSE TRANSPORT SYSTEM PERMEASE PROTEIN LACF"/>
    <property type="match status" value="1"/>
</dbReference>
<dbReference type="STRING" id="1268072.PSAB_17160"/>
<dbReference type="KEGG" id="psab:PSAB_17160"/>
<keyword evidence="5 7" id="KW-1133">Transmembrane helix</keyword>
<protein>
    <submittedName>
        <fullName evidence="9">Binding-protein-dependent transport system inner membrane protein</fullName>
    </submittedName>
</protein>
<dbReference type="PROSITE" id="PS50928">
    <property type="entry name" value="ABC_TM1"/>
    <property type="match status" value="1"/>
</dbReference>
<dbReference type="PATRIC" id="fig|1268072.3.peg.3538"/>
<evidence type="ECO:0000256" key="3">
    <source>
        <dbReference type="ARBA" id="ARBA00022475"/>
    </source>
</evidence>
<evidence type="ECO:0000256" key="1">
    <source>
        <dbReference type="ARBA" id="ARBA00004651"/>
    </source>
</evidence>
<dbReference type="CDD" id="cd06261">
    <property type="entry name" value="TM_PBP2"/>
    <property type="match status" value="1"/>
</dbReference>
<keyword evidence="3" id="KW-1003">Cell membrane</keyword>
<name>X4ZM85_9BACL</name>
<evidence type="ECO:0000313" key="9">
    <source>
        <dbReference type="EMBL" id="AHV98332.1"/>
    </source>
</evidence>
<keyword evidence="4 7" id="KW-0812">Transmembrane</keyword>
<dbReference type="InterPro" id="IPR035906">
    <property type="entry name" value="MetI-like_sf"/>
</dbReference>